<dbReference type="AlphaFoldDB" id="A0A1J1IDV7"/>
<evidence type="ECO:0000313" key="1">
    <source>
        <dbReference type="EMBL" id="CRK97740.1"/>
    </source>
</evidence>
<keyword evidence="2" id="KW-1185">Reference proteome</keyword>
<evidence type="ECO:0000313" key="2">
    <source>
        <dbReference type="Proteomes" id="UP000183832"/>
    </source>
</evidence>
<accession>A0A1J1IDV7</accession>
<name>A0A1J1IDV7_9DIPT</name>
<proteinExistence type="predicted"/>
<sequence>MSVNQDQVYYVVLMSESALLKSGVVNNTVTTNEMKTSNLIMYIVFCKPNGIGVRRANRTTLNARGPEITRNIARPVSVFINLLAKEKEIERRSHE</sequence>
<protein>
    <submittedName>
        <fullName evidence="1">CLUMA_CG011120, isoform A</fullName>
    </submittedName>
</protein>
<reference evidence="1 2" key="1">
    <citation type="submission" date="2015-04" db="EMBL/GenBank/DDBJ databases">
        <authorList>
            <person name="Syromyatnikov M.Y."/>
            <person name="Popov V.N."/>
        </authorList>
    </citation>
    <scope>NUCLEOTIDE SEQUENCE [LARGE SCALE GENOMIC DNA]</scope>
</reference>
<dbReference type="EMBL" id="CVRI01000047">
    <property type="protein sequence ID" value="CRK97740.1"/>
    <property type="molecule type" value="Genomic_DNA"/>
</dbReference>
<dbReference type="Proteomes" id="UP000183832">
    <property type="component" value="Unassembled WGS sequence"/>
</dbReference>
<gene>
    <name evidence="1" type="ORF">CLUMA_CG011120</name>
</gene>
<organism evidence="1 2">
    <name type="scientific">Clunio marinus</name>
    <dbReference type="NCBI Taxonomy" id="568069"/>
    <lineage>
        <taxon>Eukaryota</taxon>
        <taxon>Metazoa</taxon>
        <taxon>Ecdysozoa</taxon>
        <taxon>Arthropoda</taxon>
        <taxon>Hexapoda</taxon>
        <taxon>Insecta</taxon>
        <taxon>Pterygota</taxon>
        <taxon>Neoptera</taxon>
        <taxon>Endopterygota</taxon>
        <taxon>Diptera</taxon>
        <taxon>Nematocera</taxon>
        <taxon>Chironomoidea</taxon>
        <taxon>Chironomidae</taxon>
        <taxon>Clunio</taxon>
    </lineage>
</organism>